<name>A0A1M7P1S4_9GAMM</name>
<proteinExistence type="predicted"/>
<accession>A0A1M7P1S4</accession>
<reference evidence="2" key="1">
    <citation type="submission" date="2016-11" db="EMBL/GenBank/DDBJ databases">
        <authorList>
            <person name="Varghese N."/>
            <person name="Submissions S."/>
        </authorList>
    </citation>
    <scope>NUCLEOTIDE SEQUENCE [LARGE SCALE GENOMIC DNA]</scope>
    <source>
        <strain evidence="2">CECT 8089</strain>
    </source>
</reference>
<dbReference type="Proteomes" id="UP000184305">
    <property type="component" value="Unassembled WGS sequence"/>
</dbReference>
<evidence type="ECO:0000313" key="1">
    <source>
        <dbReference type="EMBL" id="SHN09912.1"/>
    </source>
</evidence>
<protein>
    <submittedName>
        <fullName evidence="1">Uncharacterized protein</fullName>
    </submittedName>
</protein>
<keyword evidence="2" id="KW-1185">Reference proteome</keyword>
<gene>
    <name evidence="1" type="ORF">SAMN05216288_0572</name>
</gene>
<evidence type="ECO:0000313" key="2">
    <source>
        <dbReference type="Proteomes" id="UP000184305"/>
    </source>
</evidence>
<sequence length="140" mass="15058">MLSALEPRGRIMDVIASLQSAIEIAGKLRALSKKIEDADFKMLVADLSVELADAKLETANLKIALAEALEENESQKKIINQRSSQAPKLSDGAYAFDGEDGLFCTGCFDTKSLKVRVSPLSGAFRTFGKWSCPSCNATLG</sequence>
<organism evidence="1 2">
    <name type="scientific">Phytopseudomonas punonensis</name>
    <dbReference type="NCBI Taxonomy" id="1220495"/>
    <lineage>
        <taxon>Bacteria</taxon>
        <taxon>Pseudomonadati</taxon>
        <taxon>Pseudomonadota</taxon>
        <taxon>Gammaproteobacteria</taxon>
        <taxon>Pseudomonadales</taxon>
        <taxon>Pseudomonadaceae</taxon>
        <taxon>Phytopseudomonas</taxon>
    </lineage>
</organism>
<dbReference type="AlphaFoldDB" id="A0A1M7P1S4"/>
<dbReference type="EMBL" id="FRBQ01000014">
    <property type="protein sequence ID" value="SHN09912.1"/>
    <property type="molecule type" value="Genomic_DNA"/>
</dbReference>